<accession>A0A0D2LXE3</accession>
<sequence>MLATSMDAKSAWTATSTPGRTQNHCLRFSLRGHSRCASFRASCFLSDSPGRGPNRIPGRPGDCSGIVHGVISCLCLYSDHDCKPFLNFRLSLRGLLSIPHVFLNVSVAALL</sequence>
<protein>
    <submittedName>
        <fullName evidence="1">Uncharacterized protein</fullName>
    </submittedName>
</protein>
<reference evidence="2" key="1">
    <citation type="submission" date="2014-04" db="EMBL/GenBank/DDBJ databases">
        <title>Evolutionary Origins and Diversification of the Mycorrhizal Mutualists.</title>
        <authorList>
            <consortium name="DOE Joint Genome Institute"/>
            <consortium name="Mycorrhizal Genomics Consortium"/>
            <person name="Kohler A."/>
            <person name="Kuo A."/>
            <person name="Nagy L.G."/>
            <person name="Floudas D."/>
            <person name="Copeland A."/>
            <person name="Barry K.W."/>
            <person name="Cichocki N."/>
            <person name="Veneault-Fourrey C."/>
            <person name="LaButti K."/>
            <person name="Lindquist E.A."/>
            <person name="Lipzen A."/>
            <person name="Lundell T."/>
            <person name="Morin E."/>
            <person name="Murat C."/>
            <person name="Riley R."/>
            <person name="Ohm R."/>
            <person name="Sun H."/>
            <person name="Tunlid A."/>
            <person name="Henrissat B."/>
            <person name="Grigoriev I.V."/>
            <person name="Hibbett D.S."/>
            <person name="Martin F."/>
        </authorList>
    </citation>
    <scope>NUCLEOTIDE SEQUENCE [LARGE SCALE GENOMIC DNA]</scope>
    <source>
        <strain evidence="2">FD-334 SS-4</strain>
    </source>
</reference>
<name>A0A0D2LXE3_HYPSF</name>
<keyword evidence="2" id="KW-1185">Reference proteome</keyword>
<dbReference type="Proteomes" id="UP000054270">
    <property type="component" value="Unassembled WGS sequence"/>
</dbReference>
<dbReference type="AlphaFoldDB" id="A0A0D2LXE3"/>
<organism evidence="1 2">
    <name type="scientific">Hypholoma sublateritium (strain FD-334 SS-4)</name>
    <dbReference type="NCBI Taxonomy" id="945553"/>
    <lineage>
        <taxon>Eukaryota</taxon>
        <taxon>Fungi</taxon>
        <taxon>Dikarya</taxon>
        <taxon>Basidiomycota</taxon>
        <taxon>Agaricomycotina</taxon>
        <taxon>Agaricomycetes</taxon>
        <taxon>Agaricomycetidae</taxon>
        <taxon>Agaricales</taxon>
        <taxon>Agaricineae</taxon>
        <taxon>Strophariaceae</taxon>
        <taxon>Hypholoma</taxon>
    </lineage>
</organism>
<evidence type="ECO:0000313" key="2">
    <source>
        <dbReference type="Proteomes" id="UP000054270"/>
    </source>
</evidence>
<evidence type="ECO:0000313" key="1">
    <source>
        <dbReference type="EMBL" id="KJA15558.1"/>
    </source>
</evidence>
<dbReference type="EMBL" id="KN817641">
    <property type="protein sequence ID" value="KJA15558.1"/>
    <property type="molecule type" value="Genomic_DNA"/>
</dbReference>
<gene>
    <name evidence="1" type="ORF">HYPSUDRAFT_363729</name>
</gene>
<proteinExistence type="predicted"/>